<feature type="chain" id="PRO_5035821595" description="Lipase" evidence="11">
    <location>
        <begin position="20"/>
        <end position="405"/>
    </location>
</feature>
<dbReference type="OrthoDB" id="9974421at2759"/>
<evidence type="ECO:0000256" key="1">
    <source>
        <dbReference type="ARBA" id="ARBA00004227"/>
    </source>
</evidence>
<evidence type="ECO:0000259" key="12">
    <source>
        <dbReference type="Pfam" id="PF04083"/>
    </source>
</evidence>
<feature type="domain" description="Partial AB-hydrolase lipase" evidence="12">
    <location>
        <begin position="30"/>
        <end position="92"/>
    </location>
</feature>
<evidence type="ECO:0000256" key="3">
    <source>
        <dbReference type="ARBA" id="ARBA00022729"/>
    </source>
</evidence>
<dbReference type="Proteomes" id="UP000835052">
    <property type="component" value="Unassembled WGS sequence"/>
</dbReference>
<evidence type="ECO:0000256" key="4">
    <source>
        <dbReference type="ARBA" id="ARBA00022801"/>
    </source>
</evidence>
<keyword evidence="5 9" id="KW-0442">Lipid degradation</keyword>
<evidence type="ECO:0000256" key="8">
    <source>
        <dbReference type="ARBA" id="ARBA00023228"/>
    </source>
</evidence>
<comment type="caution">
    <text evidence="13">The sequence shown here is derived from an EMBL/GenBank/DDBJ whole genome shotgun (WGS) entry which is preliminary data.</text>
</comment>
<evidence type="ECO:0000313" key="14">
    <source>
        <dbReference type="Proteomes" id="UP000835052"/>
    </source>
</evidence>
<gene>
    <name evidence="13" type="ORF">CAUJ_LOCUS8296</name>
</gene>
<dbReference type="Gene3D" id="3.40.50.1820">
    <property type="entry name" value="alpha/beta hydrolase"/>
    <property type="match status" value="1"/>
</dbReference>
<evidence type="ECO:0000256" key="9">
    <source>
        <dbReference type="PIRNR" id="PIRNR000862"/>
    </source>
</evidence>
<organism evidence="13 14">
    <name type="scientific">Caenorhabditis auriculariae</name>
    <dbReference type="NCBI Taxonomy" id="2777116"/>
    <lineage>
        <taxon>Eukaryota</taxon>
        <taxon>Metazoa</taxon>
        <taxon>Ecdysozoa</taxon>
        <taxon>Nematoda</taxon>
        <taxon>Chromadorea</taxon>
        <taxon>Rhabditida</taxon>
        <taxon>Rhabditina</taxon>
        <taxon>Rhabditomorpha</taxon>
        <taxon>Rhabditoidea</taxon>
        <taxon>Rhabditidae</taxon>
        <taxon>Peloderinae</taxon>
        <taxon>Caenorhabditis</taxon>
    </lineage>
</organism>
<dbReference type="EMBL" id="CAJGYM010000027">
    <property type="protein sequence ID" value="CAD6192377.1"/>
    <property type="molecule type" value="Genomic_DNA"/>
</dbReference>
<comment type="subcellular location">
    <subcellularLocation>
        <location evidence="1">Lysosome lumen</location>
    </subcellularLocation>
</comment>
<proteinExistence type="inferred from homology"/>
<dbReference type="InterPro" id="IPR006693">
    <property type="entry name" value="AB_hydrolase_lipase"/>
</dbReference>
<keyword evidence="8" id="KW-0458">Lysosome</keyword>
<feature type="active site" description="Charge relay system" evidence="10">
    <location>
        <position position="344"/>
    </location>
</feature>
<evidence type="ECO:0000256" key="10">
    <source>
        <dbReference type="PIRSR" id="PIRSR000862-1"/>
    </source>
</evidence>
<keyword evidence="4 9" id="KW-0378">Hydrolase</keyword>
<comment type="similarity">
    <text evidence="2 9">Belongs to the AB hydrolase superfamily. Lipase family.</text>
</comment>
<name>A0A8S1HAI8_9PELO</name>
<dbReference type="Pfam" id="PF04083">
    <property type="entry name" value="Abhydro_lipase"/>
    <property type="match status" value="1"/>
</dbReference>
<dbReference type="GO" id="GO:0016042">
    <property type="term" value="P:lipid catabolic process"/>
    <property type="evidence" value="ECO:0007669"/>
    <property type="project" value="UniProtKB-KW"/>
</dbReference>
<reference evidence="13" key="1">
    <citation type="submission" date="2020-10" db="EMBL/GenBank/DDBJ databases">
        <authorList>
            <person name="Kikuchi T."/>
        </authorList>
    </citation>
    <scope>NUCLEOTIDE SEQUENCE</scope>
    <source>
        <strain evidence="13">NKZ352</strain>
    </source>
</reference>
<evidence type="ECO:0000256" key="2">
    <source>
        <dbReference type="ARBA" id="ARBA00010701"/>
    </source>
</evidence>
<keyword evidence="14" id="KW-1185">Reference proteome</keyword>
<dbReference type="PIRSF" id="PIRSF000862">
    <property type="entry name" value="Steryl_ester_lip"/>
    <property type="match status" value="1"/>
</dbReference>
<feature type="signal peptide" evidence="11">
    <location>
        <begin position="1"/>
        <end position="19"/>
    </location>
</feature>
<keyword evidence="3 11" id="KW-0732">Signal</keyword>
<sequence>MLPSSIFVVFLTFFNVIFAKDLDAEINMTTPEIIQHWGYPAQIFTATTTDGYILEMHRIPNGKTNVTWPKGKRPVVFMQHGLMGESSNWVDNLPDESAGFLFADAGFDVWLGNMRGETYSTKHVTLDPSQEAFWKFSWDEMAKYDLEAQINKVLEVTGEESIYYIGHSQGTLTMFAHLSQDQGGDFSKKIKKFFALAPIGSVKNIKGALQYLATHYGTDLELYYDLFGTKDVKPSSWVLNWLSDKVCSGIKLEQDLCDDFFFQIMGPESNQWNETRLPVYTSHIAGTSTMNLVHWLQMVQHGGVPMMDYGKKQNIKHYGQDTPPVYDFTKIKNVPVYLYWSEADWLGDATDVTNYLIPKLTTANVIAANNHLPEFNHVDFIWGLRAPKSIYQPIIDISKADFLQS</sequence>
<dbReference type="GO" id="GO:0016788">
    <property type="term" value="F:hydrolase activity, acting on ester bonds"/>
    <property type="evidence" value="ECO:0007669"/>
    <property type="project" value="InterPro"/>
</dbReference>
<dbReference type="PANTHER" id="PTHR11005">
    <property type="entry name" value="LYSOSOMAL ACID LIPASE-RELATED"/>
    <property type="match status" value="1"/>
</dbReference>
<dbReference type="InterPro" id="IPR029058">
    <property type="entry name" value="AB_hydrolase_fold"/>
</dbReference>
<dbReference type="SUPFAM" id="SSF53474">
    <property type="entry name" value="alpha/beta-Hydrolases"/>
    <property type="match status" value="1"/>
</dbReference>
<protein>
    <recommendedName>
        <fullName evidence="9">Lipase</fullName>
    </recommendedName>
</protein>
<evidence type="ECO:0000256" key="5">
    <source>
        <dbReference type="ARBA" id="ARBA00022963"/>
    </source>
</evidence>
<evidence type="ECO:0000256" key="11">
    <source>
        <dbReference type="SAM" id="SignalP"/>
    </source>
</evidence>
<dbReference type="GO" id="GO:0043202">
    <property type="term" value="C:lysosomal lumen"/>
    <property type="evidence" value="ECO:0007669"/>
    <property type="project" value="UniProtKB-SubCell"/>
</dbReference>
<accession>A0A8S1HAI8</accession>
<dbReference type="InterPro" id="IPR025483">
    <property type="entry name" value="Lipase_euk"/>
</dbReference>
<keyword evidence="7" id="KW-0325">Glycoprotein</keyword>
<evidence type="ECO:0000256" key="6">
    <source>
        <dbReference type="ARBA" id="ARBA00023098"/>
    </source>
</evidence>
<feature type="active site" description="Nucleophile" evidence="10">
    <location>
        <position position="168"/>
    </location>
</feature>
<evidence type="ECO:0000313" key="13">
    <source>
        <dbReference type="EMBL" id="CAD6192377.1"/>
    </source>
</evidence>
<evidence type="ECO:0000256" key="7">
    <source>
        <dbReference type="ARBA" id="ARBA00023180"/>
    </source>
</evidence>
<feature type="active site" description="Charge relay system" evidence="10">
    <location>
        <position position="377"/>
    </location>
</feature>
<dbReference type="FunFam" id="3.40.50.1820:FF:000021">
    <property type="entry name" value="Lipase"/>
    <property type="match status" value="1"/>
</dbReference>
<dbReference type="AlphaFoldDB" id="A0A8S1HAI8"/>
<keyword evidence="6" id="KW-0443">Lipid metabolism</keyword>